<proteinExistence type="predicted"/>
<evidence type="ECO:0000313" key="2">
    <source>
        <dbReference type="EMBL" id="GAY53979.1"/>
    </source>
</evidence>
<keyword evidence="3" id="KW-1185">Reference proteome</keyword>
<dbReference type="STRING" id="55188.A0A2H5PNQ4"/>
<name>A0A2H5PNQ4_CITUN</name>
<feature type="transmembrane region" description="Helical" evidence="1">
    <location>
        <begin position="12"/>
        <end position="29"/>
    </location>
</feature>
<evidence type="ECO:0000313" key="3">
    <source>
        <dbReference type="Proteomes" id="UP000236630"/>
    </source>
</evidence>
<dbReference type="EMBL" id="BDQV01000098">
    <property type="protein sequence ID" value="GAY53979.1"/>
    <property type="molecule type" value="Genomic_DNA"/>
</dbReference>
<protein>
    <recommendedName>
        <fullName evidence="4">Cytochrome P450</fullName>
    </recommendedName>
</protein>
<accession>A0A2H5PNQ4</accession>
<dbReference type="AlphaFoldDB" id="A0A2H5PNQ4"/>
<organism evidence="2 3">
    <name type="scientific">Citrus unshiu</name>
    <name type="common">Satsuma mandarin</name>
    <name type="synonym">Citrus nobilis var. unshiu</name>
    <dbReference type="NCBI Taxonomy" id="55188"/>
    <lineage>
        <taxon>Eukaryota</taxon>
        <taxon>Viridiplantae</taxon>
        <taxon>Streptophyta</taxon>
        <taxon>Embryophyta</taxon>
        <taxon>Tracheophyta</taxon>
        <taxon>Spermatophyta</taxon>
        <taxon>Magnoliopsida</taxon>
        <taxon>eudicotyledons</taxon>
        <taxon>Gunneridae</taxon>
        <taxon>Pentapetalae</taxon>
        <taxon>rosids</taxon>
        <taxon>malvids</taxon>
        <taxon>Sapindales</taxon>
        <taxon>Rutaceae</taxon>
        <taxon>Aurantioideae</taxon>
        <taxon>Citrus</taxon>
    </lineage>
</organism>
<keyword evidence="1" id="KW-1133">Transmembrane helix</keyword>
<evidence type="ECO:0008006" key="4">
    <source>
        <dbReference type="Google" id="ProtNLM"/>
    </source>
</evidence>
<sequence length="105" mass="11266">MAMNNLSTESTAAVAISALGIFLSIFLLISRNGQKRTLKNKQQAPVAGGAWPLIGHLHLLRGPEPAHRVLGRPAKALSFVVKHSLAISQLLTTKACFTPNFIVNI</sequence>
<reference evidence="2 3" key="1">
    <citation type="journal article" date="2017" name="Front. Genet.">
        <title>Draft sequencing of the heterozygous diploid genome of Satsuma (Citrus unshiu Marc.) using a hybrid assembly approach.</title>
        <authorList>
            <person name="Shimizu T."/>
            <person name="Tanizawa Y."/>
            <person name="Mochizuki T."/>
            <person name="Nagasaki H."/>
            <person name="Yoshioka T."/>
            <person name="Toyoda A."/>
            <person name="Fujiyama A."/>
            <person name="Kaminuma E."/>
            <person name="Nakamura Y."/>
        </authorList>
    </citation>
    <scope>NUCLEOTIDE SEQUENCE [LARGE SCALE GENOMIC DNA]</scope>
    <source>
        <strain evidence="3">cv. Miyagawa wase</strain>
    </source>
</reference>
<comment type="caution">
    <text evidence="2">The sequence shown here is derived from an EMBL/GenBank/DDBJ whole genome shotgun (WGS) entry which is preliminary data.</text>
</comment>
<evidence type="ECO:0000256" key="1">
    <source>
        <dbReference type="SAM" id="Phobius"/>
    </source>
</evidence>
<keyword evidence="1" id="KW-0812">Transmembrane</keyword>
<keyword evidence="1" id="KW-0472">Membrane</keyword>
<dbReference type="Proteomes" id="UP000236630">
    <property type="component" value="Unassembled WGS sequence"/>
</dbReference>
<gene>
    <name evidence="2" type="ORF">CUMW_153090</name>
</gene>